<name>A0A3B0R3C2_9ZZZZ</name>
<organism evidence="1">
    <name type="scientific">hydrothermal vent metagenome</name>
    <dbReference type="NCBI Taxonomy" id="652676"/>
    <lineage>
        <taxon>unclassified sequences</taxon>
        <taxon>metagenomes</taxon>
        <taxon>ecological metagenomes</taxon>
    </lineage>
</organism>
<proteinExistence type="predicted"/>
<dbReference type="EMBL" id="UOED01000030">
    <property type="protein sequence ID" value="VAV87974.1"/>
    <property type="molecule type" value="Genomic_DNA"/>
</dbReference>
<evidence type="ECO:0000313" key="1">
    <source>
        <dbReference type="EMBL" id="VAV87974.1"/>
    </source>
</evidence>
<sequence>MLMVMISAGTVYSLKETTERLEARKQQLSAQILKDRSAIKVLRAEMAYLSQPKRLQKLSQRFLALSPARPYQMASSINGIAGRDGVQRASLPVDEFPVLLPQEKPRFEKKKFEGAIVRASFPVVQKQSIQKTEDKKIDFYERISLKLETEK</sequence>
<reference evidence="1" key="1">
    <citation type="submission" date="2018-06" db="EMBL/GenBank/DDBJ databases">
        <authorList>
            <person name="Zhirakovskaya E."/>
        </authorList>
    </citation>
    <scope>NUCLEOTIDE SEQUENCE</scope>
</reference>
<dbReference type="AlphaFoldDB" id="A0A3B0R3C2"/>
<accession>A0A3B0R3C2</accession>
<evidence type="ECO:0008006" key="2">
    <source>
        <dbReference type="Google" id="ProtNLM"/>
    </source>
</evidence>
<gene>
    <name evidence="1" type="ORF">MNBD_ALPHA02-1175</name>
</gene>
<protein>
    <recommendedName>
        <fullName evidence="2">Cell division protein FtsL</fullName>
    </recommendedName>
</protein>